<dbReference type="EMBL" id="JAMKFB020000005">
    <property type="protein sequence ID" value="KAL0193117.1"/>
    <property type="molecule type" value="Genomic_DNA"/>
</dbReference>
<dbReference type="EMBL" id="JAMKFB020000017">
    <property type="protein sequence ID" value="KAL0169100.1"/>
    <property type="molecule type" value="Genomic_DNA"/>
</dbReference>
<keyword evidence="3" id="KW-1185">Reference proteome</keyword>
<proteinExistence type="predicted"/>
<feature type="non-terminal residue" evidence="2">
    <location>
        <position position="54"/>
    </location>
</feature>
<reference evidence="2 3" key="1">
    <citation type="submission" date="2024-05" db="EMBL/GenBank/DDBJ databases">
        <title>Genome sequencing and assembly of Indian major carp, Cirrhinus mrigala (Hamilton, 1822).</title>
        <authorList>
            <person name="Mohindra V."/>
            <person name="Chowdhury L.M."/>
            <person name="Lal K."/>
            <person name="Jena J.K."/>
        </authorList>
    </citation>
    <scope>NUCLEOTIDE SEQUENCE [LARGE SCALE GENOMIC DNA]</scope>
    <source>
        <strain evidence="2">CM1030</strain>
        <tissue evidence="2">Blood</tissue>
    </source>
</reference>
<evidence type="ECO:0000313" key="1">
    <source>
        <dbReference type="EMBL" id="KAL0169100.1"/>
    </source>
</evidence>
<accession>A0ABD0R3M3</accession>
<evidence type="ECO:0000313" key="3">
    <source>
        <dbReference type="Proteomes" id="UP001529510"/>
    </source>
</evidence>
<sequence length="54" mass="6039">MTFKPTEDFIKNFLKRVPGQKVSTVEECDTVFCFIVSRAGTDIDAVLNELNALS</sequence>
<name>A0ABD0R3M3_CIRMR</name>
<dbReference type="AlphaFoldDB" id="A0ABD0R3M3"/>
<protein>
    <submittedName>
        <fullName evidence="2">Uncharacterized protein</fullName>
    </submittedName>
</protein>
<evidence type="ECO:0000313" key="2">
    <source>
        <dbReference type="EMBL" id="KAL0193117.1"/>
    </source>
</evidence>
<dbReference type="Proteomes" id="UP001529510">
    <property type="component" value="Unassembled WGS sequence"/>
</dbReference>
<gene>
    <name evidence="2" type="ORF">M9458_011413</name>
    <name evidence="1" type="ORF">M9458_033696</name>
</gene>
<comment type="caution">
    <text evidence="2">The sequence shown here is derived from an EMBL/GenBank/DDBJ whole genome shotgun (WGS) entry which is preliminary data.</text>
</comment>
<organism evidence="2 3">
    <name type="scientific">Cirrhinus mrigala</name>
    <name type="common">Mrigala</name>
    <dbReference type="NCBI Taxonomy" id="683832"/>
    <lineage>
        <taxon>Eukaryota</taxon>
        <taxon>Metazoa</taxon>
        <taxon>Chordata</taxon>
        <taxon>Craniata</taxon>
        <taxon>Vertebrata</taxon>
        <taxon>Euteleostomi</taxon>
        <taxon>Actinopterygii</taxon>
        <taxon>Neopterygii</taxon>
        <taxon>Teleostei</taxon>
        <taxon>Ostariophysi</taxon>
        <taxon>Cypriniformes</taxon>
        <taxon>Cyprinidae</taxon>
        <taxon>Labeoninae</taxon>
        <taxon>Labeonini</taxon>
        <taxon>Cirrhinus</taxon>
    </lineage>
</organism>